<accession>A0A0B2UXS9</accession>
<comment type="caution">
    <text evidence="2">The sequence shown here is derived from an EMBL/GenBank/DDBJ whole genome shotgun (WGS) entry which is preliminary data.</text>
</comment>
<protein>
    <submittedName>
        <fullName evidence="2">Uncharacterized protein</fullName>
    </submittedName>
</protein>
<gene>
    <name evidence="2" type="ORF">Tcan_11514</name>
</gene>
<reference evidence="2 3" key="1">
    <citation type="submission" date="2014-11" db="EMBL/GenBank/DDBJ databases">
        <title>Genetic blueprint of the zoonotic pathogen Toxocara canis.</title>
        <authorList>
            <person name="Zhu X.-Q."/>
            <person name="Korhonen P.K."/>
            <person name="Cai H."/>
            <person name="Young N.D."/>
            <person name="Nejsum P."/>
            <person name="von Samson-Himmelstjerna G."/>
            <person name="Boag P.R."/>
            <person name="Tan P."/>
            <person name="Li Q."/>
            <person name="Min J."/>
            <person name="Yang Y."/>
            <person name="Wang X."/>
            <person name="Fang X."/>
            <person name="Hall R.S."/>
            <person name="Hofmann A."/>
            <person name="Sternberg P.W."/>
            <person name="Jex A.R."/>
            <person name="Gasser R.B."/>
        </authorList>
    </citation>
    <scope>NUCLEOTIDE SEQUENCE [LARGE SCALE GENOMIC DNA]</scope>
    <source>
        <strain evidence="2">PN_DK_2014</strain>
    </source>
</reference>
<feature type="region of interest" description="Disordered" evidence="1">
    <location>
        <begin position="295"/>
        <end position="314"/>
    </location>
</feature>
<evidence type="ECO:0000256" key="1">
    <source>
        <dbReference type="SAM" id="MobiDB-lite"/>
    </source>
</evidence>
<sequence length="379" mass="42635">MEVTAAAQNQCWPIFVNDYISSLKMLPIPEMAGTVEVPEEKMCKSIPQIRITGAEMKVSYLVDHSYVPAVDASTDNLGIWNSRHRSTTTRTFLVKGSEFGMDDECEFIVRKRMYNHVNATPSGGVRKVVWTLYRTDGIAFRSLVSYHIAKGAEVIETTHGNAKRIKQVYKRTYPSAIRRMKELRRTLAPREVLPVMVAEQSGVLGASDTQGLPRNKTQLYSMSRSKVPTSMKCGVTSNDTLMEGLFKLSESAVEWNNLNSSLEERREDPTSTAFVQNCSSTSSLSYVEVKADESDVPLSNRSNDVGASNQNHMTSSEFKTQLVDRLSRIPCEQRGEIRAKLEHELDVMFADKITAEVEQIFDDSSRANVMERLLEMVNH</sequence>
<name>A0A0B2UXS9_TOXCA</name>
<dbReference type="EMBL" id="JPKZ01002602">
    <property type="protein sequence ID" value="KHN75851.1"/>
    <property type="molecule type" value="Genomic_DNA"/>
</dbReference>
<evidence type="ECO:0000313" key="2">
    <source>
        <dbReference type="EMBL" id="KHN75851.1"/>
    </source>
</evidence>
<evidence type="ECO:0000313" key="3">
    <source>
        <dbReference type="Proteomes" id="UP000031036"/>
    </source>
</evidence>
<dbReference type="Proteomes" id="UP000031036">
    <property type="component" value="Unassembled WGS sequence"/>
</dbReference>
<proteinExistence type="predicted"/>
<dbReference type="AlphaFoldDB" id="A0A0B2UXS9"/>
<keyword evidence="3" id="KW-1185">Reference proteome</keyword>
<feature type="compositionally biased region" description="Polar residues" evidence="1">
    <location>
        <begin position="297"/>
        <end position="314"/>
    </location>
</feature>
<organism evidence="2 3">
    <name type="scientific">Toxocara canis</name>
    <name type="common">Canine roundworm</name>
    <dbReference type="NCBI Taxonomy" id="6265"/>
    <lineage>
        <taxon>Eukaryota</taxon>
        <taxon>Metazoa</taxon>
        <taxon>Ecdysozoa</taxon>
        <taxon>Nematoda</taxon>
        <taxon>Chromadorea</taxon>
        <taxon>Rhabditida</taxon>
        <taxon>Spirurina</taxon>
        <taxon>Ascaridomorpha</taxon>
        <taxon>Ascaridoidea</taxon>
        <taxon>Toxocaridae</taxon>
        <taxon>Toxocara</taxon>
    </lineage>
</organism>